<dbReference type="CDD" id="cd00160">
    <property type="entry name" value="RhoGEF"/>
    <property type="match status" value="1"/>
</dbReference>
<dbReference type="Proteomes" id="UP000663888">
    <property type="component" value="Unassembled WGS sequence"/>
</dbReference>
<dbReference type="EMBL" id="CAJMWX010001098">
    <property type="protein sequence ID" value="CAE6467340.1"/>
    <property type="molecule type" value="Genomic_DNA"/>
</dbReference>
<feature type="region of interest" description="Disordered" evidence="3">
    <location>
        <begin position="245"/>
        <end position="331"/>
    </location>
</feature>
<feature type="region of interest" description="Disordered" evidence="3">
    <location>
        <begin position="1"/>
        <end position="110"/>
    </location>
</feature>
<dbReference type="Pfam" id="PF00621">
    <property type="entry name" value="RhoGEF"/>
    <property type="match status" value="2"/>
</dbReference>
<feature type="region of interest" description="Disordered" evidence="3">
    <location>
        <begin position="422"/>
        <end position="470"/>
    </location>
</feature>
<dbReference type="PANTHER" id="PTHR46572:SF2">
    <property type="entry name" value="RHO1 GDP-GTP EXCHANGE PROTEIN 1-RELATED"/>
    <property type="match status" value="1"/>
</dbReference>
<keyword evidence="1" id="KW-0597">Phosphoprotein</keyword>
<evidence type="ECO:0000259" key="5">
    <source>
        <dbReference type="PROSITE" id="PS50219"/>
    </source>
</evidence>
<dbReference type="InterPro" id="IPR000591">
    <property type="entry name" value="DEP_dom"/>
</dbReference>
<feature type="domain" description="CNH" evidence="5">
    <location>
        <begin position="2391"/>
        <end position="2703"/>
    </location>
</feature>
<dbReference type="SMART" id="SM00049">
    <property type="entry name" value="DEP"/>
    <property type="match status" value="1"/>
</dbReference>
<dbReference type="Gene3D" id="2.30.29.30">
    <property type="entry name" value="Pleckstrin-homology domain (PH domain)/Phosphotyrosine-binding domain (PTB)"/>
    <property type="match status" value="3"/>
</dbReference>
<gene>
    <name evidence="6" type="ORF">RDB_LOCUS100976</name>
</gene>
<sequence>MASSERRALAHQQIFGPRGPRAPPPRGYDTGEGEQVPYSTYSQYSQYQPYPPQQYYPQPPAPQTQHPHVHPHYGQQQQQQYMSQPPPPASMYSARPPLPRPRSMLSGGGSGYPVGIIPPRPMPEDTPDPAIQRLTQQGLTPAQAYQAQYQQRPYELPLVAVTPDPPISGPWEYERYEDDVRSERGSIRDWASSRHSMYQPSTSPPRHDPSQTPMQRPQPLQLDTTLAAQASPAAHLSGDTQLSYYYSESTSPSPPISNAPVNLQPSASRRSIESVRTVPVGTNAGSIGRRGHTYTGSIGNGPSDRIRSMSASATTPRASLPVARPQHHTSRRRPLVYPALLSRVADAFRQRIPLNDRTKDGLTYPAAFDGREAVDLIAFIIKTSDRNLALLLGRALDAQKFFHDVTYDHRLRDSPAEIYQFSGPRPVTSWDTDGAEDGEATPVRPGLLSPGQGSGSGVGSVNAGGIPAPEAEEDAVPLPSGVFTLLTECYSPTCSRDKICYCSVCPRRVEQATRQQSQRALIAHSTASLTSALSGTTIAAGGASTMGGRLIKGNSSKESLIDHGLKEPGQLWVQSVPQEVVDSVSDQERKRQEAINEVIYTERDFVRDLEYLRDRWMEPLRTQDIIPAERREDFVQQVFWNVEDILDVNIRLRDLLTKRQNAYPVVETIGDIFLELVPHFHPFVQYGKHQLYGKYEFEKEKSNNPAFAAFVETVERLPESRKLELNGYLTKPTTRLARYPLLLEVVLKNTPDDNVDKVAIPKVVKIVREFLGKVNEESGKTENRFNLLQLDKGLVFRNGEEVDLRLTDEQRQLVYKGPLKRRGGTANENGDLQIFLFDHALLIVKSKMVNKHEQLKVFKRPIPLELLVVSTPDENANRAARPRTTLIRPGANGATANGTPPPVVPTRPDSQKSGYQLTLSYLGKKGYSLTLWAPTIVARKKWVEHIVAQQQAMRERSMIFDTYMLSEGVFLEDAKVNCAVPYDYGRRFAYGTDNGVYFQSLHDGVGKPERKIPLTDVQQIEILEDYQLLIALAEDPGKRIKRIASHTSFFKAGYCLGRTLVCIVKASSLRSTIKVLEPIEQAIRGKSKPTFKKLLQGGNDTLKVFKEFYIPNESLSIHFLKTKLCVACTTGFEIVDLETLDTQALLDPADLSLDFVQCREDVHPLDIYQIDGEFLLCYTEFAFFVNKSGWRSKKDVIIYWEGTPTAFALHHPYVIAFDPTFIEIRHVEDGALVQVIRGSNLRLLFADTQPSVMNSMSSSASIRSGSSTAYSHHSHSHHHQDGRSPYANYGTPPGMQMVPYSQHLVHRRAHVRDEIILVSDDKVMAPECGAFKYMSAVGCLHFLLSTLEEPRLSPCLVARSMASPPGKEKVMGSKSEAKTLDLSELDELLLFRDGEVKPDLKLKDPRRRLIHQGSLRLKSKQKECRVFLLDHVLLVATPNVVAGRERLRMINHPIPIQLLQTSSERTRPRILGCIPSPFGKARYQLHVSSLGKRFNNGKPLTLLCPTAEVSKTWIDTIKAQQDPSKQNSDGNVLRLSEDILKGKGDIKVNCAALYDNDQAIAYGTDDGVYFQPHDGRPRKAIDMTDVRQIEVLEDLSLLIVLAERSVFAFPLEALDQLDRMNRMSRLSGGHTSFIKAGSCMGRTMVCMAKASSLSTTVKALEPMEPSPGSNLLVNRKLKTSFPDKADKLKVFKEFYIGTELYSIQFLKTKLCATAATGFEIIDLETLNTQILLDPSDNALDFVKRQKNPRPLCMYSVKNEFLVCYREFAFYINKNGWKSDKDVTIHWEGTPTACVLHYPYIAAFSPSFVEIRHVDDGSLVQIIHKNNVQCLYAKPSPLRTGTTTDTSRFLNWTLLCNQAHFDNPSDLDVAGWYRVSNEQQHTGRCLGFIGSLLRMKKRRGPSLRLVPVCDSANAHRTRHASHITRHHNFKSSIPRSIPSLLLPPNTSNLDPSAPWRSAESVRTLSVRKDEDSIGGREHTRRVSANSILGGTTIASRKSTSTVREPSRPWAQLVPKEVLDGVNEQERLRQGMINYLIKSQCDFVRDVENLRDDWVQPFQTRDRCIIPWGFVQQVFRNVQDILDVSIRFRDKLIERQKASPVIETIGDIFLEFVPHFDPFVQYSKQLTYGKYACEKEKSANLAFAAFVETIEILPESLRLELNAHLTHPITHLTEYLPLLRAVLHDTPKDCLDQTSIPKAIKMIHEVSTRVDEVRGMAENLVQLEKRLIFRPGEEMDLRLWADHRRLVYQGRGGTADNNDDVQILLLDHVLLMAKSNVVENNERLEVFKAPIPLGLLIISRPSEDAEKAAKLHTRFRDRVTRNASSPPLASRESGRQLTVSYLGRRGYDITLWAPNVAAREEWEENIIAQQEAIRERNTKFDTFTLSDRISLGDIKVNCVATYDSGRRLAYGTDNGVYFQSLYDDQIGIPIRKVPLANVLQLEILEDYQLLIVLAGGCIGFGLALQINRSLPATEQQALTFPLEAINTNDPIKYMKRIDSNVSFFKTGHCLDRTLVCIVKVDPLSSMIKVLEPTKQSTYRNSTATVKKLSPGWNDTLEASKEFFIPKQAHSICFLKTKLCVICTTGFEMVDLKTLNTYSLLDQTDISFDFVRYWDDVRPLGLYPVKRELLLCYTKFAFFVNRSGERSRNDAIIYWEGTPTAFALHYPYVMAIDPTFVEIRNIENGALVQVIHGSNLRLLFADARPSFTNSINSAASVAKVQDEIILASDDGVMEIRLVKPLYPRDTSTTKALNYDTIRPVLISSS</sequence>
<dbReference type="InterPro" id="IPR035899">
    <property type="entry name" value="DBL_dom_sf"/>
</dbReference>
<feature type="region of interest" description="Disordered" evidence="3">
    <location>
        <begin position="888"/>
        <end position="911"/>
    </location>
</feature>
<dbReference type="SMART" id="SM00233">
    <property type="entry name" value="PH"/>
    <property type="match status" value="2"/>
</dbReference>
<dbReference type="SMART" id="SM00036">
    <property type="entry name" value="CNH"/>
    <property type="match status" value="3"/>
</dbReference>
<dbReference type="PROSITE" id="PS50219">
    <property type="entry name" value="CNH"/>
    <property type="match status" value="3"/>
</dbReference>
<feature type="compositionally biased region" description="Polar residues" evidence="3">
    <location>
        <begin position="259"/>
        <end position="269"/>
    </location>
</feature>
<feature type="compositionally biased region" description="Pro residues" evidence="3">
    <location>
        <begin position="49"/>
        <end position="62"/>
    </location>
</feature>
<dbReference type="SUPFAM" id="SSF50729">
    <property type="entry name" value="PH domain-like"/>
    <property type="match status" value="2"/>
</dbReference>
<dbReference type="SMART" id="SM00325">
    <property type="entry name" value="RhoGEF"/>
    <property type="match status" value="2"/>
</dbReference>
<dbReference type="InterPro" id="IPR036388">
    <property type="entry name" value="WH-like_DNA-bd_sf"/>
</dbReference>
<dbReference type="InterPro" id="IPR001180">
    <property type="entry name" value="CNH_dom"/>
</dbReference>
<feature type="domain" description="CNH" evidence="5">
    <location>
        <begin position="973"/>
        <end position="1251"/>
    </location>
</feature>
<evidence type="ECO:0000256" key="2">
    <source>
        <dbReference type="ARBA" id="ARBA00022658"/>
    </source>
</evidence>
<dbReference type="Gene3D" id="1.20.900.10">
    <property type="entry name" value="Dbl homology (DH) domain"/>
    <property type="match status" value="2"/>
</dbReference>
<dbReference type="GO" id="GO:0035556">
    <property type="term" value="P:intracellular signal transduction"/>
    <property type="evidence" value="ECO:0007669"/>
    <property type="project" value="InterPro"/>
</dbReference>
<name>A0A8H3BZ04_9AGAM</name>
<dbReference type="SUPFAM" id="SSF46785">
    <property type="entry name" value="Winged helix' DNA-binding domain"/>
    <property type="match status" value="1"/>
</dbReference>
<feature type="compositionally biased region" description="Low complexity" evidence="3">
    <location>
        <begin position="72"/>
        <end position="83"/>
    </location>
</feature>
<feature type="domain" description="DH" evidence="4">
    <location>
        <begin position="590"/>
        <end position="777"/>
    </location>
</feature>
<evidence type="ECO:0000256" key="3">
    <source>
        <dbReference type="SAM" id="MobiDB-lite"/>
    </source>
</evidence>
<proteinExistence type="predicted"/>
<dbReference type="Pfam" id="PF15405">
    <property type="entry name" value="PH_5"/>
    <property type="match status" value="3"/>
</dbReference>
<dbReference type="SUPFAM" id="SSF48065">
    <property type="entry name" value="DBL homology domain (DH-domain)"/>
    <property type="match status" value="2"/>
</dbReference>
<dbReference type="Pfam" id="PF00780">
    <property type="entry name" value="CNH"/>
    <property type="match status" value="3"/>
</dbReference>
<feature type="domain" description="CNH" evidence="5">
    <location>
        <begin position="1545"/>
        <end position="1837"/>
    </location>
</feature>
<dbReference type="InterPro" id="IPR001849">
    <property type="entry name" value="PH_domain"/>
</dbReference>
<dbReference type="InterPro" id="IPR000219">
    <property type="entry name" value="DH_dom"/>
</dbReference>
<feature type="compositionally biased region" description="Low complexity" evidence="3">
    <location>
        <begin position="1256"/>
        <end position="1271"/>
    </location>
</feature>
<evidence type="ECO:0000259" key="4">
    <source>
        <dbReference type="PROSITE" id="PS50010"/>
    </source>
</evidence>
<evidence type="ECO:0000313" key="6">
    <source>
        <dbReference type="EMBL" id="CAE6467340.1"/>
    </source>
</evidence>
<organism evidence="6 7">
    <name type="scientific">Rhizoctonia solani</name>
    <dbReference type="NCBI Taxonomy" id="456999"/>
    <lineage>
        <taxon>Eukaryota</taxon>
        <taxon>Fungi</taxon>
        <taxon>Dikarya</taxon>
        <taxon>Basidiomycota</taxon>
        <taxon>Agaricomycotina</taxon>
        <taxon>Agaricomycetes</taxon>
        <taxon>Cantharellales</taxon>
        <taxon>Ceratobasidiaceae</taxon>
        <taxon>Rhizoctonia</taxon>
    </lineage>
</organism>
<dbReference type="InterPro" id="IPR011993">
    <property type="entry name" value="PH-like_dom_sf"/>
</dbReference>
<dbReference type="InterPro" id="IPR041675">
    <property type="entry name" value="PH_5"/>
</dbReference>
<feature type="domain" description="DH" evidence="4">
    <location>
        <begin position="2026"/>
        <end position="2211"/>
    </location>
</feature>
<comment type="caution">
    <text evidence="6">The sequence shown here is derived from an EMBL/GenBank/DDBJ whole genome shotgun (WGS) entry which is preliminary data.</text>
</comment>
<protein>
    <recommendedName>
        <fullName evidence="8">Rho1 guanine nucleotide exchange factor 1 [Schizosaccharomyces pombe 972h-]</fullName>
    </recommendedName>
</protein>
<dbReference type="PANTHER" id="PTHR46572">
    <property type="entry name" value="RHO1 GDP-GTP EXCHANGE PROTEIN 1-RELATED"/>
    <property type="match status" value="1"/>
</dbReference>
<evidence type="ECO:0000313" key="7">
    <source>
        <dbReference type="Proteomes" id="UP000663888"/>
    </source>
</evidence>
<dbReference type="Gene3D" id="1.10.10.10">
    <property type="entry name" value="Winged helix-like DNA-binding domain superfamily/Winged helix DNA-binding domain"/>
    <property type="match status" value="1"/>
</dbReference>
<evidence type="ECO:0000256" key="1">
    <source>
        <dbReference type="ARBA" id="ARBA00022553"/>
    </source>
</evidence>
<accession>A0A8H3BZ04</accession>
<feature type="compositionally biased region" description="Low complexity" evidence="3">
    <location>
        <begin position="35"/>
        <end position="48"/>
    </location>
</feature>
<dbReference type="InterPro" id="IPR052233">
    <property type="entry name" value="Rho-type_GEFs"/>
</dbReference>
<dbReference type="GO" id="GO:0005085">
    <property type="term" value="F:guanyl-nucleotide exchange factor activity"/>
    <property type="evidence" value="ECO:0007669"/>
    <property type="project" value="UniProtKB-KW"/>
</dbReference>
<feature type="region of interest" description="Disordered" evidence="3">
    <location>
        <begin position="190"/>
        <end position="217"/>
    </location>
</feature>
<evidence type="ECO:0008006" key="8">
    <source>
        <dbReference type="Google" id="ProtNLM"/>
    </source>
</evidence>
<dbReference type="PROSITE" id="PS50010">
    <property type="entry name" value="DH_2"/>
    <property type="match status" value="2"/>
</dbReference>
<reference evidence="6" key="1">
    <citation type="submission" date="2021-01" db="EMBL/GenBank/DDBJ databases">
        <authorList>
            <person name="Kaushik A."/>
        </authorList>
    </citation>
    <scope>NUCLEOTIDE SEQUENCE</scope>
    <source>
        <strain evidence="6">AG4-R118</strain>
    </source>
</reference>
<keyword evidence="2" id="KW-0344">Guanine-nucleotide releasing factor</keyword>
<dbReference type="Pfam" id="PF00610">
    <property type="entry name" value="DEP"/>
    <property type="match status" value="1"/>
</dbReference>
<feature type="region of interest" description="Disordered" evidence="3">
    <location>
        <begin position="1256"/>
        <end position="1284"/>
    </location>
</feature>
<dbReference type="CDD" id="cd04435">
    <property type="entry name" value="DEP_fRom2"/>
    <property type="match status" value="1"/>
</dbReference>
<dbReference type="InterPro" id="IPR036390">
    <property type="entry name" value="WH_DNA-bd_sf"/>
</dbReference>